<evidence type="ECO:0008006" key="3">
    <source>
        <dbReference type="Google" id="ProtNLM"/>
    </source>
</evidence>
<dbReference type="SUPFAM" id="SSF56349">
    <property type="entry name" value="DNA breaking-rejoining enzymes"/>
    <property type="match status" value="1"/>
</dbReference>
<organism evidence="1 2">
    <name type="scientific">Candidatus Cryptobacteroides avicola</name>
    <dbReference type="NCBI Taxonomy" id="2840757"/>
    <lineage>
        <taxon>Bacteria</taxon>
        <taxon>Pseudomonadati</taxon>
        <taxon>Bacteroidota</taxon>
        <taxon>Bacteroidia</taxon>
        <taxon>Bacteroidales</taxon>
        <taxon>Candidatus Cryptobacteroides</taxon>
    </lineage>
</organism>
<dbReference type="EMBL" id="JADILV010000023">
    <property type="protein sequence ID" value="MBO8483144.1"/>
    <property type="molecule type" value="Genomic_DNA"/>
</dbReference>
<reference evidence="1" key="1">
    <citation type="submission" date="2020-10" db="EMBL/GenBank/DDBJ databases">
        <authorList>
            <person name="Gilroy R."/>
        </authorList>
    </citation>
    <scope>NUCLEOTIDE SEQUENCE</scope>
    <source>
        <strain evidence="1">G3-8215</strain>
    </source>
</reference>
<comment type="caution">
    <text evidence="1">The sequence shown here is derived from an EMBL/GenBank/DDBJ whole genome shotgun (WGS) entry which is preliminary data.</text>
</comment>
<sequence length="140" mass="15930">MPIVFALLTGGCESIIAKTGVRSGVRQKEKELRNYRTSQAETILNKYGKINPDAPDEYILPYFIGLKNLKSQENKVHDIIRKVNRGLGKISSALGIQKTTTYTARHTYASFLYEFTPTRCQGYKQKYVRGYRKFSLVTGI</sequence>
<reference evidence="1" key="2">
    <citation type="journal article" date="2021" name="PeerJ">
        <title>Extensive microbial diversity within the chicken gut microbiome revealed by metagenomics and culture.</title>
        <authorList>
            <person name="Gilroy R."/>
            <person name="Ravi A."/>
            <person name="Getino M."/>
            <person name="Pursley I."/>
            <person name="Horton D.L."/>
            <person name="Alikhan N.F."/>
            <person name="Baker D."/>
            <person name="Gharbi K."/>
            <person name="Hall N."/>
            <person name="Watson M."/>
            <person name="Adriaenssens E.M."/>
            <person name="Foster-Nyarko E."/>
            <person name="Jarju S."/>
            <person name="Secka A."/>
            <person name="Antonio M."/>
            <person name="Oren A."/>
            <person name="Chaudhuri R.R."/>
            <person name="La Ragione R."/>
            <person name="Hildebrand F."/>
            <person name="Pallen M.J."/>
        </authorList>
    </citation>
    <scope>NUCLEOTIDE SEQUENCE</scope>
    <source>
        <strain evidence="1">G3-8215</strain>
    </source>
</reference>
<dbReference type="AlphaFoldDB" id="A0A940IHU5"/>
<dbReference type="InterPro" id="IPR011010">
    <property type="entry name" value="DNA_brk_join_enz"/>
</dbReference>
<name>A0A940IHU5_9BACT</name>
<evidence type="ECO:0000313" key="2">
    <source>
        <dbReference type="Proteomes" id="UP000725002"/>
    </source>
</evidence>
<accession>A0A940IHU5</accession>
<evidence type="ECO:0000313" key="1">
    <source>
        <dbReference type="EMBL" id="MBO8483144.1"/>
    </source>
</evidence>
<protein>
    <recommendedName>
        <fullName evidence="3">Tyr recombinase domain-containing protein</fullName>
    </recommendedName>
</protein>
<dbReference type="GO" id="GO:0003677">
    <property type="term" value="F:DNA binding"/>
    <property type="evidence" value="ECO:0007669"/>
    <property type="project" value="InterPro"/>
</dbReference>
<proteinExistence type="predicted"/>
<gene>
    <name evidence="1" type="ORF">IAB75_03380</name>
</gene>
<dbReference type="Proteomes" id="UP000725002">
    <property type="component" value="Unassembled WGS sequence"/>
</dbReference>